<organism evidence="2 3">
    <name type="scientific">Tuber aestivum</name>
    <name type="common">summer truffle</name>
    <dbReference type="NCBI Taxonomy" id="59557"/>
    <lineage>
        <taxon>Eukaryota</taxon>
        <taxon>Fungi</taxon>
        <taxon>Dikarya</taxon>
        <taxon>Ascomycota</taxon>
        <taxon>Pezizomycotina</taxon>
        <taxon>Pezizomycetes</taxon>
        <taxon>Pezizales</taxon>
        <taxon>Tuberaceae</taxon>
        <taxon>Tuber</taxon>
    </lineage>
</organism>
<reference evidence="2" key="1">
    <citation type="submission" date="2015-10" db="EMBL/GenBank/DDBJ databases">
        <authorList>
            <person name="Regsiter A."/>
            <person name="william w."/>
        </authorList>
    </citation>
    <scope>NUCLEOTIDE SEQUENCE</scope>
    <source>
        <strain evidence="2">Montdore</strain>
    </source>
</reference>
<gene>
    <name evidence="2" type="ORF">GSTUAT00001214001</name>
</gene>
<protein>
    <submittedName>
        <fullName evidence="2">Uncharacterized protein</fullName>
    </submittedName>
</protein>
<evidence type="ECO:0000313" key="3">
    <source>
        <dbReference type="Proteomes" id="UP001412239"/>
    </source>
</evidence>
<evidence type="ECO:0000256" key="1">
    <source>
        <dbReference type="SAM" id="MobiDB-lite"/>
    </source>
</evidence>
<dbReference type="Proteomes" id="UP001412239">
    <property type="component" value="Unassembled WGS sequence"/>
</dbReference>
<sequence length="201" mass="22857">MMMRRKKVVAVVARRLAARTRSDGFLIWFESGYSRGVICPLPHCPYDSTEKWIKSQLPNLNSPPSRALDFRHLHTPSTYIQEEKNLRGTDNIIIIIRAICDALSSITSFPGSRTPPFEYLARRQPAHNILRNPTPNRPVYIHNSLSPLSLLTSFHPGYHGRHLPRTTIATGQTDFRTHRRKPIQITPHAVGHTNSGRIQQG</sequence>
<dbReference type="AlphaFoldDB" id="A0A292Q4H9"/>
<keyword evidence="3" id="KW-1185">Reference proteome</keyword>
<accession>A0A292Q4H9</accession>
<evidence type="ECO:0000313" key="2">
    <source>
        <dbReference type="EMBL" id="CUS14689.1"/>
    </source>
</evidence>
<dbReference type="EMBL" id="LN890956">
    <property type="protein sequence ID" value="CUS14689.1"/>
    <property type="molecule type" value="Genomic_DNA"/>
</dbReference>
<feature type="region of interest" description="Disordered" evidence="1">
    <location>
        <begin position="182"/>
        <end position="201"/>
    </location>
</feature>
<proteinExistence type="predicted"/>
<feature type="compositionally biased region" description="Polar residues" evidence="1">
    <location>
        <begin position="192"/>
        <end position="201"/>
    </location>
</feature>
<name>A0A292Q4H9_9PEZI</name>